<feature type="transmembrane region" description="Helical" evidence="3">
    <location>
        <begin position="69"/>
        <end position="86"/>
    </location>
</feature>
<evidence type="ECO:0000259" key="4">
    <source>
        <dbReference type="Pfam" id="PF00534"/>
    </source>
</evidence>
<dbReference type="Pfam" id="PF16994">
    <property type="entry name" value="Glyco_trans_4_5"/>
    <property type="match status" value="1"/>
</dbReference>
<evidence type="ECO:0000256" key="2">
    <source>
        <dbReference type="SAM" id="MobiDB-lite"/>
    </source>
</evidence>
<feature type="domain" description="Glycosyl transferase family 1" evidence="4">
    <location>
        <begin position="565"/>
        <end position="676"/>
    </location>
</feature>
<accession>A0A7N0ZR42</accession>
<evidence type="ECO:0000313" key="6">
    <source>
        <dbReference type="Proteomes" id="UP000594263"/>
    </source>
</evidence>
<feature type="compositionally biased region" description="Basic residues" evidence="2">
    <location>
        <begin position="159"/>
        <end position="180"/>
    </location>
</feature>
<feature type="compositionally biased region" description="Basic and acidic residues" evidence="2">
    <location>
        <begin position="136"/>
        <end position="148"/>
    </location>
</feature>
<proteinExistence type="predicted"/>
<dbReference type="Gramene" id="Kaladp0016s0403.1.v1.1">
    <property type="protein sequence ID" value="Kaladp0016s0403.1.v1.1"/>
    <property type="gene ID" value="Kaladp0016s0403.v1.1"/>
</dbReference>
<sequence length="702" mass="78369">MELMEESVSKGDFRMSSLRPSGTPKPMLSVKTNSRNSSSLRRYHSSRTPRRDGRGSGLSASQWFHSNRVVYWLLLITLWAYLGFYVQSRWAHGDNKNDIFGHRSELSNDISNIPRRGLDSEDSQLVVKNATSADGDKRVEVVMDKKGNDLPSQKEASSKKRNKKSGRSFRGKTRGKQKSSKKLESNEIDAQEGDIPKWNNSSGSLVGPFESLEDEILEWSPEKRSGTCDRKGQFARLVWSRKFVLIFHELSMTGAPLSMMELASELLSCGATVTAVILNKRGGLMPELVRRKINMLDDKGDLSFKIAMKSDLIIAGSAVCASWIDQYFTRATGGSSQVAWWIMENRREYFDRAKIVLNRVKMLIFLSEAQSRQWLSWCKEENITLFFKPGLVSLSVNDELAFVAGISSSLNTPSFSTEKMLHKRKLLRDAVRKEMGLTDENVLVMTLSSINPGKGQLLLLESARLLIEKVPSDDYLEVKDVIESVHDQPSTNKGKHSRALHQYSGRISGSSNSVNGKVKAGASYFSSQMRRNILQANELRNQSFRLLIGSVGSKSNKMTYVNGILKFLSLHLNLSKSVLWTPAATRVASLYAAADVYVINSQGLGETFGRVTIEAMAFGLPVLGTDTGGTAEIVEHNVTGLLHPSGRAGTQVLAQNLDFLLKNSSAREQMGINGRARVKKMYLKKHMYRSLAEALYKCMKFK</sequence>
<name>A0A7N0ZR42_KALFE</name>
<evidence type="ECO:0000256" key="3">
    <source>
        <dbReference type="SAM" id="Phobius"/>
    </source>
</evidence>
<protein>
    <recommendedName>
        <fullName evidence="4">Glycosyl transferase family 1 domain-containing protein</fullName>
    </recommendedName>
</protein>
<dbReference type="EnsemblPlants" id="Kaladp0016s0403.2.v1.1">
    <property type="protein sequence ID" value="Kaladp0016s0403.2.v1.1"/>
    <property type="gene ID" value="Kaladp0016s0403.v1.1"/>
</dbReference>
<dbReference type="EnsemblPlants" id="Kaladp0016s0403.1.v1.1">
    <property type="protein sequence ID" value="Kaladp0016s0403.1.v1.1"/>
    <property type="gene ID" value="Kaladp0016s0403.v1.1"/>
</dbReference>
<feature type="region of interest" description="Disordered" evidence="2">
    <location>
        <begin position="1"/>
        <end position="58"/>
    </location>
</feature>
<dbReference type="Proteomes" id="UP000594263">
    <property type="component" value="Unplaced"/>
</dbReference>
<dbReference type="Pfam" id="PF00534">
    <property type="entry name" value="Glycos_transf_1"/>
    <property type="match status" value="1"/>
</dbReference>
<dbReference type="Gramene" id="Kaladp0016s0403.2.v1.1">
    <property type="protein sequence ID" value="Kaladp0016s0403.2.v1.1"/>
    <property type="gene ID" value="Kaladp0016s0403.v1.1"/>
</dbReference>
<dbReference type="GO" id="GO:0016757">
    <property type="term" value="F:glycosyltransferase activity"/>
    <property type="evidence" value="ECO:0007669"/>
    <property type="project" value="UniProtKB-KW"/>
</dbReference>
<reference evidence="5" key="1">
    <citation type="submission" date="2021-01" db="UniProtKB">
        <authorList>
            <consortium name="EnsemblPlants"/>
        </authorList>
    </citation>
    <scope>IDENTIFICATION</scope>
</reference>
<dbReference type="OMA" id="KATMNME"/>
<keyword evidence="1" id="KW-0328">Glycosyltransferase</keyword>
<dbReference type="InterPro" id="IPR001296">
    <property type="entry name" value="Glyco_trans_1"/>
</dbReference>
<feature type="compositionally biased region" description="Polar residues" evidence="2">
    <location>
        <begin position="30"/>
        <end position="40"/>
    </location>
</feature>
<dbReference type="Gene3D" id="3.40.50.2000">
    <property type="entry name" value="Glycogen Phosphorylase B"/>
    <property type="match status" value="1"/>
</dbReference>
<keyword evidence="6" id="KW-1185">Reference proteome</keyword>
<dbReference type="CDD" id="cd03801">
    <property type="entry name" value="GT4_PimA-like"/>
    <property type="match status" value="1"/>
</dbReference>
<keyword evidence="3" id="KW-1133">Transmembrane helix</keyword>
<evidence type="ECO:0000256" key="1">
    <source>
        <dbReference type="ARBA" id="ARBA00022676"/>
    </source>
</evidence>
<dbReference type="PANTHER" id="PTHR47778">
    <property type="entry name" value="BNAA05G14870D PROTEIN"/>
    <property type="match status" value="1"/>
</dbReference>
<keyword evidence="3" id="KW-0472">Membrane</keyword>
<feature type="region of interest" description="Disordered" evidence="2">
    <location>
        <begin position="136"/>
        <end position="200"/>
    </location>
</feature>
<evidence type="ECO:0000313" key="5">
    <source>
        <dbReference type="EnsemblPlants" id="Kaladp0016s0403.1.v1.1"/>
    </source>
</evidence>
<dbReference type="SUPFAM" id="SSF53756">
    <property type="entry name" value="UDP-Glycosyltransferase/glycogen phosphorylase"/>
    <property type="match status" value="2"/>
</dbReference>
<dbReference type="PANTHER" id="PTHR47778:SF2">
    <property type="entry name" value="GLYCOSYL TRANSFERASE FAMILY 1 DOMAIN-CONTAINING PROTEIN"/>
    <property type="match status" value="1"/>
</dbReference>
<dbReference type="AlphaFoldDB" id="A0A7N0ZR42"/>
<keyword evidence="3" id="KW-0812">Transmembrane</keyword>
<organism evidence="5 6">
    <name type="scientific">Kalanchoe fedtschenkoi</name>
    <name type="common">Lavender scallops</name>
    <name type="synonym">South American air plant</name>
    <dbReference type="NCBI Taxonomy" id="63787"/>
    <lineage>
        <taxon>Eukaryota</taxon>
        <taxon>Viridiplantae</taxon>
        <taxon>Streptophyta</taxon>
        <taxon>Embryophyta</taxon>
        <taxon>Tracheophyta</taxon>
        <taxon>Spermatophyta</taxon>
        <taxon>Magnoliopsida</taxon>
        <taxon>eudicotyledons</taxon>
        <taxon>Gunneridae</taxon>
        <taxon>Pentapetalae</taxon>
        <taxon>Saxifragales</taxon>
        <taxon>Crassulaceae</taxon>
        <taxon>Kalanchoe</taxon>
    </lineage>
</organism>
<dbReference type="InterPro" id="IPR041693">
    <property type="entry name" value="Glyco_trans_4_5"/>
</dbReference>
<keyword evidence="1" id="KW-0808">Transferase</keyword>